<protein>
    <submittedName>
        <fullName evidence="2">MOSC domain-containing protein</fullName>
    </submittedName>
</protein>
<proteinExistence type="predicted"/>
<dbReference type="Pfam" id="PF03475">
    <property type="entry name" value="YiiM_3-alpha"/>
    <property type="match status" value="1"/>
</dbReference>
<evidence type="ECO:0000313" key="2">
    <source>
        <dbReference type="EMBL" id="QBG37001.1"/>
    </source>
</evidence>
<dbReference type="GO" id="GO:0030170">
    <property type="term" value="F:pyridoxal phosphate binding"/>
    <property type="evidence" value="ECO:0007669"/>
    <property type="project" value="InterPro"/>
</dbReference>
<dbReference type="InterPro" id="IPR005163">
    <property type="entry name" value="Tri_helical_YiiM-like"/>
</dbReference>
<dbReference type="KEGG" id="lsd:EMK97_15365"/>
<dbReference type="GO" id="GO:0030151">
    <property type="term" value="F:molybdenum ion binding"/>
    <property type="evidence" value="ECO:0007669"/>
    <property type="project" value="InterPro"/>
</dbReference>
<evidence type="ECO:0000259" key="1">
    <source>
        <dbReference type="PROSITE" id="PS51340"/>
    </source>
</evidence>
<dbReference type="Proteomes" id="UP000290244">
    <property type="component" value="Chromosome"/>
</dbReference>
<dbReference type="EMBL" id="CP034759">
    <property type="protein sequence ID" value="QBG37001.1"/>
    <property type="molecule type" value="Genomic_DNA"/>
</dbReference>
<dbReference type="InterPro" id="IPR011037">
    <property type="entry name" value="Pyrv_Knase-like_insert_dom_sf"/>
</dbReference>
<evidence type="ECO:0000313" key="3">
    <source>
        <dbReference type="Proteomes" id="UP000290244"/>
    </source>
</evidence>
<keyword evidence="3" id="KW-1185">Reference proteome</keyword>
<gene>
    <name evidence="2" type="ORF">EMK97_15365</name>
</gene>
<dbReference type="PANTHER" id="PTHR30212:SF2">
    <property type="entry name" value="PROTEIN YIIM"/>
    <property type="match status" value="1"/>
</dbReference>
<dbReference type="SUPFAM" id="SSF50800">
    <property type="entry name" value="PK beta-barrel domain-like"/>
    <property type="match status" value="1"/>
</dbReference>
<dbReference type="InterPro" id="IPR052353">
    <property type="entry name" value="Benzoxazolinone_Detox_Enz"/>
</dbReference>
<dbReference type="PROSITE" id="PS51340">
    <property type="entry name" value="MOSC"/>
    <property type="match status" value="1"/>
</dbReference>
<feature type="domain" description="MOSC" evidence="1">
    <location>
        <begin position="28"/>
        <end position="165"/>
    </location>
</feature>
<dbReference type="AlphaFoldDB" id="A0A4P6P5Z6"/>
<dbReference type="InterPro" id="IPR005302">
    <property type="entry name" value="MoCF_Sase_C"/>
</dbReference>
<dbReference type="OrthoDB" id="9786134at2"/>
<dbReference type="RefSeq" id="WP_130603670.1">
    <property type="nucleotide sequence ID" value="NZ_CP034759.1"/>
</dbReference>
<organism evidence="2 3">
    <name type="scientific">Litorilituus sediminis</name>
    <dbReference type="NCBI Taxonomy" id="718192"/>
    <lineage>
        <taxon>Bacteria</taxon>
        <taxon>Pseudomonadati</taxon>
        <taxon>Pseudomonadota</taxon>
        <taxon>Gammaproteobacteria</taxon>
        <taxon>Alteromonadales</taxon>
        <taxon>Colwelliaceae</taxon>
        <taxon>Litorilituus</taxon>
    </lineage>
</organism>
<dbReference type="Pfam" id="PF03473">
    <property type="entry name" value="MOSC"/>
    <property type="match status" value="1"/>
</dbReference>
<dbReference type="PANTHER" id="PTHR30212">
    <property type="entry name" value="PROTEIN YIIM"/>
    <property type="match status" value="1"/>
</dbReference>
<reference evidence="2 3" key="1">
    <citation type="submission" date="2018-12" db="EMBL/GenBank/DDBJ databases">
        <title>Complete genome of Litorilituus sediminis.</title>
        <authorList>
            <person name="Liu A."/>
            <person name="Rong J."/>
        </authorList>
    </citation>
    <scope>NUCLEOTIDE SEQUENCE [LARGE SCALE GENOMIC DNA]</scope>
    <source>
        <strain evidence="2 3">JCM 17549</strain>
    </source>
</reference>
<accession>A0A4P6P5Z6</accession>
<dbReference type="GO" id="GO:0003824">
    <property type="term" value="F:catalytic activity"/>
    <property type="evidence" value="ECO:0007669"/>
    <property type="project" value="InterPro"/>
</dbReference>
<sequence length="228" mass="25582">MTAAGKIAGLFTGKVGTLGQIASAINKQAVAETLYLSKLGLAGDECADNRHHGGLERALHQYPAEHYEHWQAQYPNAKRDWLAPGMGENISSYGMTEANVYIGDQYQLGEAIIELSQPRSPCFKLNEQWGLADFAEAIQQQGRCGWLYRVLKPGAVNPATDLVLISREKHALSVQQVCDYFFNQPLNREGLETLLAQEKLSDNWKAHVIKRLQNNQVENWHFRLFGTK</sequence>
<name>A0A4P6P5Z6_9GAMM</name>
<dbReference type="Gene3D" id="2.40.33.20">
    <property type="entry name" value="PK beta-barrel domain-like"/>
    <property type="match status" value="1"/>
</dbReference>